<dbReference type="Proteomes" id="UP000007490">
    <property type="component" value="Chromosome"/>
</dbReference>
<dbReference type="GeneID" id="10277770"/>
<gene>
    <name evidence="2" type="ordered locus">Metbo_1319</name>
</gene>
<sequence precursor="true">MVNSNLLILAGFGVVMLGIIMIFLGSLLHSQSNNQSNSSDSDSSKFNIQTGGVIMIGPIPIIFGNNKGMVGVSVVFAIILMIIYFLLFYRGRIF</sequence>
<feature type="transmembrane region" description="Helical" evidence="1">
    <location>
        <begin position="6"/>
        <end position="25"/>
    </location>
</feature>
<dbReference type="EMBL" id="CP002551">
    <property type="protein sequence ID" value="ADZ09561.1"/>
    <property type="molecule type" value="Genomic_DNA"/>
</dbReference>
<dbReference type="eggNOG" id="arCOG02717">
    <property type="taxonomic scope" value="Archaea"/>
</dbReference>
<keyword evidence="1" id="KW-0472">Membrane</keyword>
<proteinExistence type="predicted"/>
<organism evidence="2 3">
    <name type="scientific">Methanobacterium lacus (strain AL-21)</name>
    <dbReference type="NCBI Taxonomy" id="877455"/>
    <lineage>
        <taxon>Archaea</taxon>
        <taxon>Methanobacteriati</taxon>
        <taxon>Methanobacteriota</taxon>
        <taxon>Methanomada group</taxon>
        <taxon>Methanobacteria</taxon>
        <taxon>Methanobacteriales</taxon>
        <taxon>Methanobacteriaceae</taxon>
        <taxon>Methanobacterium</taxon>
    </lineage>
</organism>
<dbReference type="AlphaFoldDB" id="F0T7J3"/>
<feature type="transmembrane region" description="Helical" evidence="1">
    <location>
        <begin position="69"/>
        <end position="89"/>
    </location>
</feature>
<evidence type="ECO:0000313" key="3">
    <source>
        <dbReference type="Proteomes" id="UP000007490"/>
    </source>
</evidence>
<dbReference type="InterPro" id="IPR002849">
    <property type="entry name" value="DUF131"/>
</dbReference>
<reference evidence="3" key="1">
    <citation type="submission" date="2011-02" db="EMBL/GenBank/DDBJ databases">
        <title>Complete sequence of Methanobacterium sp. AL-21.</title>
        <authorList>
            <consortium name="US DOE Joint Genome Institute"/>
            <person name="Lucas S."/>
            <person name="Copeland A."/>
            <person name="Lapidus A."/>
            <person name="Cheng J.-F."/>
            <person name="Goodwin L."/>
            <person name="Pitluck S."/>
            <person name="Chertkov O."/>
            <person name="Detter J.C."/>
            <person name="Han C."/>
            <person name="Tapia R."/>
            <person name="Land M."/>
            <person name="Hauser L."/>
            <person name="Kyrpides N."/>
            <person name="Ivanova N."/>
            <person name="Mikhailova N."/>
            <person name="Pagani I."/>
            <person name="Cadillo-Quiroz H."/>
            <person name="Imachi H."/>
            <person name="Zinder S."/>
            <person name="Liu W."/>
            <person name="Woyke T."/>
        </authorList>
    </citation>
    <scope>NUCLEOTIDE SEQUENCE [LARGE SCALE GENOMIC DNA]</scope>
    <source>
        <strain evidence="3">AL-21</strain>
    </source>
</reference>
<dbReference type="NCBIfam" id="TIGR00304">
    <property type="entry name" value="TIGR00304 family membrane protein"/>
    <property type="match status" value="1"/>
</dbReference>
<dbReference type="Pfam" id="PF01998">
    <property type="entry name" value="DUF131"/>
    <property type="match status" value="1"/>
</dbReference>
<keyword evidence="1" id="KW-0812">Transmembrane</keyword>
<reference evidence="2 3" key="2">
    <citation type="journal article" date="2014" name="Int. J. Syst. Evol. Microbiol.">
        <title>Methanobacterium paludis sp. nov. and a novel strain of Methanobacterium lacus isolated from northern peatlands.</title>
        <authorList>
            <person name="Cadillo-Quiroz H."/>
            <person name="Brauer S.L."/>
            <person name="Goodson N."/>
            <person name="Yavitt J.B."/>
            <person name="Zinder S.H."/>
        </authorList>
    </citation>
    <scope>NUCLEOTIDE SEQUENCE [LARGE SCALE GENOMIC DNA]</scope>
    <source>
        <strain evidence="2 3">AL-21</strain>
    </source>
</reference>
<keyword evidence="1" id="KW-1133">Transmembrane helix</keyword>
<dbReference type="HOGENOM" id="CLU_149108_3_0_2"/>
<protein>
    <recommendedName>
        <fullName evidence="4">TIGR00304 family protein</fullName>
    </recommendedName>
</protein>
<evidence type="ECO:0000313" key="2">
    <source>
        <dbReference type="EMBL" id="ADZ09561.1"/>
    </source>
</evidence>
<name>F0T7J3_METLA</name>
<dbReference type="RefSeq" id="WP_013644912.1">
    <property type="nucleotide sequence ID" value="NC_015216.1"/>
</dbReference>
<keyword evidence="3" id="KW-1185">Reference proteome</keyword>
<accession>F0T7J3</accession>
<dbReference type="KEGG" id="mel:Metbo_1319"/>
<evidence type="ECO:0000256" key="1">
    <source>
        <dbReference type="SAM" id="Phobius"/>
    </source>
</evidence>
<evidence type="ECO:0008006" key="4">
    <source>
        <dbReference type="Google" id="ProtNLM"/>
    </source>
</evidence>